<dbReference type="Gene3D" id="1.20.920.30">
    <property type="match status" value="1"/>
</dbReference>
<dbReference type="Gene3D" id="1.20.140.100">
    <property type="entry name" value="Dynein heavy chain, N-terminal domain 2"/>
    <property type="match status" value="1"/>
</dbReference>
<dbReference type="FunFam" id="3.40.50.300:FF:002141">
    <property type="entry name" value="Dynein heavy chain"/>
    <property type="match status" value="1"/>
</dbReference>
<evidence type="ECO:0000256" key="7">
    <source>
        <dbReference type="ARBA" id="ARBA00023017"/>
    </source>
</evidence>
<proteinExistence type="inferred from homology"/>
<dbReference type="InterPro" id="IPR027417">
    <property type="entry name" value="P-loop_NTPase"/>
</dbReference>
<feature type="domain" description="AAA+ ATPase" evidence="14">
    <location>
        <begin position="1067"/>
        <end position="1167"/>
    </location>
</feature>
<keyword evidence="4" id="KW-0493">Microtubule</keyword>
<dbReference type="InterPro" id="IPR043157">
    <property type="entry name" value="Dynein_AAA1S"/>
</dbReference>
<dbReference type="FunFam" id="1.20.920.20:FF:000001">
    <property type="entry name" value="dynein heavy chain 2, axonemal"/>
    <property type="match status" value="1"/>
</dbReference>
<evidence type="ECO:0000256" key="4">
    <source>
        <dbReference type="ARBA" id="ARBA00022701"/>
    </source>
</evidence>
<dbReference type="InterPro" id="IPR042222">
    <property type="entry name" value="Dynein_2_N"/>
</dbReference>
<evidence type="ECO:0000256" key="2">
    <source>
        <dbReference type="ARBA" id="ARBA00008887"/>
    </source>
</evidence>
<dbReference type="InterPro" id="IPR041589">
    <property type="entry name" value="DNAH3_AAA_lid_1"/>
</dbReference>
<reference evidence="15" key="1">
    <citation type="submission" date="2021-05" db="EMBL/GenBank/DDBJ databases">
        <authorList>
            <person name="Alioto T."/>
            <person name="Alioto T."/>
            <person name="Gomez Garrido J."/>
        </authorList>
    </citation>
    <scope>NUCLEOTIDE SEQUENCE</scope>
</reference>
<dbReference type="SUPFAM" id="SSF52540">
    <property type="entry name" value="P-loop containing nucleoside triphosphate hydrolases"/>
    <property type="match status" value="4"/>
</dbReference>
<dbReference type="PANTHER" id="PTHR22878">
    <property type="entry name" value="DYNEIN HEAVY CHAIN 6, AXONEMAL-LIKE-RELATED"/>
    <property type="match status" value="1"/>
</dbReference>
<dbReference type="Pfam" id="PF17852">
    <property type="entry name" value="Dynein_AAA_lid"/>
    <property type="match status" value="1"/>
</dbReference>
<dbReference type="Gene3D" id="1.10.8.710">
    <property type="match status" value="1"/>
</dbReference>
<evidence type="ECO:0000256" key="9">
    <source>
        <dbReference type="ARBA" id="ARBA00023069"/>
    </source>
</evidence>
<keyword evidence="11" id="KW-0206">Cytoskeleton</keyword>
<dbReference type="FunFam" id="1.20.920.30:FF:000005">
    <property type="entry name" value="Dynein, axonemal, heavy chain 2"/>
    <property type="match status" value="1"/>
</dbReference>
<evidence type="ECO:0000256" key="11">
    <source>
        <dbReference type="ARBA" id="ARBA00023212"/>
    </source>
</evidence>
<dbReference type="GO" id="GO:0045505">
    <property type="term" value="F:dynein intermediate chain binding"/>
    <property type="evidence" value="ECO:0007669"/>
    <property type="project" value="InterPro"/>
</dbReference>
<evidence type="ECO:0000259" key="14">
    <source>
        <dbReference type="SMART" id="SM00382"/>
    </source>
</evidence>
<evidence type="ECO:0000313" key="15">
    <source>
        <dbReference type="EMBL" id="CAG6777876.1"/>
    </source>
</evidence>
<evidence type="ECO:0000256" key="8">
    <source>
        <dbReference type="ARBA" id="ARBA00023054"/>
    </source>
</evidence>
<evidence type="ECO:0000256" key="6">
    <source>
        <dbReference type="ARBA" id="ARBA00022840"/>
    </source>
</evidence>
<feature type="domain" description="AAA+ ATPase" evidence="14">
    <location>
        <begin position="1697"/>
        <end position="1845"/>
    </location>
</feature>
<evidence type="ECO:0000256" key="13">
    <source>
        <dbReference type="SAM" id="Coils"/>
    </source>
</evidence>
<dbReference type="EMBL" id="HBUF01607448">
    <property type="protein sequence ID" value="CAG6777876.1"/>
    <property type="molecule type" value="Transcribed_RNA"/>
</dbReference>
<evidence type="ECO:0000256" key="1">
    <source>
        <dbReference type="ARBA" id="ARBA00004430"/>
    </source>
</evidence>
<accession>A0A8D9BAE7</accession>
<keyword evidence="12" id="KW-0966">Cell projection</keyword>
<keyword evidence="5" id="KW-0547">Nucleotide-binding</keyword>
<evidence type="ECO:0000256" key="10">
    <source>
        <dbReference type="ARBA" id="ARBA00023175"/>
    </source>
</evidence>
<evidence type="ECO:0000256" key="5">
    <source>
        <dbReference type="ARBA" id="ARBA00022741"/>
    </source>
</evidence>
<dbReference type="Gene3D" id="1.10.472.130">
    <property type="match status" value="1"/>
</dbReference>
<dbReference type="Gene3D" id="3.40.50.300">
    <property type="entry name" value="P-loop containing nucleotide triphosphate hydrolases"/>
    <property type="match status" value="3"/>
</dbReference>
<keyword evidence="9" id="KW-0969">Cilium</keyword>
<dbReference type="FunFam" id="1.20.58.1120:FF:000001">
    <property type="entry name" value="dynein heavy chain 2, axonemal"/>
    <property type="match status" value="1"/>
</dbReference>
<dbReference type="Gene3D" id="3.20.180.20">
    <property type="entry name" value="Dynein heavy chain, N-terminal domain 2"/>
    <property type="match status" value="1"/>
</dbReference>
<organism evidence="15">
    <name type="scientific">Cacopsylla melanoneura</name>
    <dbReference type="NCBI Taxonomy" id="428564"/>
    <lineage>
        <taxon>Eukaryota</taxon>
        <taxon>Metazoa</taxon>
        <taxon>Ecdysozoa</taxon>
        <taxon>Arthropoda</taxon>
        <taxon>Hexapoda</taxon>
        <taxon>Insecta</taxon>
        <taxon>Pterygota</taxon>
        <taxon>Neoptera</taxon>
        <taxon>Paraneoptera</taxon>
        <taxon>Hemiptera</taxon>
        <taxon>Sternorrhyncha</taxon>
        <taxon>Psylloidea</taxon>
        <taxon>Psyllidae</taxon>
        <taxon>Psyllinae</taxon>
        <taxon>Cacopsylla</taxon>
    </lineage>
</organism>
<comment type="similarity">
    <text evidence="2">Belongs to the dynein heavy chain family.</text>
</comment>
<dbReference type="Pfam" id="PF12775">
    <property type="entry name" value="AAA_7"/>
    <property type="match status" value="1"/>
</dbReference>
<dbReference type="InterPro" id="IPR013602">
    <property type="entry name" value="Dynein_heavy_linker"/>
</dbReference>
<evidence type="ECO:0000256" key="3">
    <source>
        <dbReference type="ARBA" id="ARBA00022490"/>
    </source>
</evidence>
<dbReference type="Pfam" id="PF12777">
    <property type="entry name" value="MT"/>
    <property type="match status" value="1"/>
</dbReference>
<name>A0A8D9BAE7_9HEMI</name>
<dbReference type="GO" id="GO:0030286">
    <property type="term" value="C:dynein complex"/>
    <property type="evidence" value="ECO:0007669"/>
    <property type="project" value="UniProtKB-KW"/>
</dbReference>
<dbReference type="InterPro" id="IPR003593">
    <property type="entry name" value="AAA+_ATPase"/>
</dbReference>
<dbReference type="FunFam" id="3.40.50.300:FF:000063">
    <property type="entry name" value="dynein heavy chain 6, axonemal"/>
    <property type="match status" value="1"/>
</dbReference>
<feature type="coiled-coil region" evidence="13">
    <location>
        <begin position="440"/>
        <end position="470"/>
    </location>
</feature>
<feature type="coiled-coil region" evidence="13">
    <location>
        <begin position="2519"/>
        <end position="2563"/>
    </location>
</feature>
<dbReference type="InterPro" id="IPR035699">
    <property type="entry name" value="AAA_6"/>
</dbReference>
<keyword evidence="6" id="KW-0067">ATP-binding</keyword>
<dbReference type="SMART" id="SM00382">
    <property type="entry name" value="AAA"/>
    <property type="match status" value="3"/>
</dbReference>
<dbReference type="GO" id="GO:0007018">
    <property type="term" value="P:microtubule-based movement"/>
    <property type="evidence" value="ECO:0007669"/>
    <property type="project" value="InterPro"/>
</dbReference>
<dbReference type="Pfam" id="PF17857">
    <property type="entry name" value="AAA_lid_1"/>
    <property type="match status" value="1"/>
</dbReference>
<keyword evidence="7" id="KW-0243">Dynein</keyword>
<evidence type="ECO:0000256" key="12">
    <source>
        <dbReference type="ARBA" id="ARBA00023273"/>
    </source>
</evidence>
<dbReference type="InterPro" id="IPR041466">
    <property type="entry name" value="Dynein_AAA5_ext"/>
</dbReference>
<dbReference type="InterPro" id="IPR026983">
    <property type="entry name" value="DHC"/>
</dbReference>
<comment type="subcellular location">
    <subcellularLocation>
        <location evidence="1">Cytoplasm</location>
        <location evidence="1">Cytoskeleton</location>
        <location evidence="1">Cilium axoneme</location>
    </subcellularLocation>
</comment>
<feature type="domain" description="AAA+ ATPase" evidence="14">
    <location>
        <begin position="2051"/>
        <end position="2220"/>
    </location>
</feature>
<keyword evidence="8 13" id="KW-0175">Coiled coil</keyword>
<dbReference type="GO" id="GO:0005524">
    <property type="term" value="F:ATP binding"/>
    <property type="evidence" value="ECO:0007669"/>
    <property type="project" value="UniProtKB-KW"/>
</dbReference>
<dbReference type="Pfam" id="PF08393">
    <property type="entry name" value="DHC_N2"/>
    <property type="match status" value="1"/>
</dbReference>
<keyword evidence="3" id="KW-0963">Cytoplasm</keyword>
<dbReference type="FunFam" id="1.20.140.100:FF:000001">
    <property type="entry name" value="dynein heavy chain 17, axonemal"/>
    <property type="match status" value="1"/>
</dbReference>
<sequence length="2644" mass="299559">MLQDWAKNHWKKLSLKSSGIFRFLLRLDYIIQDTKKDLLIRSLQNFHNVVSRNLLFLPSQETLQEIDIDKVIEEERPDEPKFPLFLMSLIVVGTDFMFKPEPDAFVEVMAKLVSSWFDTVYLTMENLMTDPALEDIVQPILKSQKHRYRLGGKGPNFQKFMDESRQALIKHPSEVVDKKGDTETRTKLEESPSNLLDRLYDELHDMFEKNGKLLNEYLKKFETIKTTFKDNLFEDKNNFLGEKSSEEYRELLEKYDTQITDLKKLMEYQPLGMYLVQLQQLTMKVTSKAEVMLDGVLQNLPGAATERMSLLLKRILTADKYFSPSCEIKTDDIHEYLQFVESIDAQMKAFDDELNNCNEMFDLMEKYGAKFSSEDKMALPMISDRLQSLHSAVDKAMEDKSMMEMFHGKILQDIGVLNERIEDVAEKATDPSLSVPDSPLAEVLDKIDILIEELEDIEKTANEYKEYENKIGVPPTEYPILDQLGPDLATKRQLRKGLAALDSRVTSWRQGLFQDLNHKEVKAAVKRETKTVACLEKKFIGNEIVAKMKEILENMRGKLRVIKALRNPSLADRHWQQINDILGVKLDLDKLTLDDLESLKAFMFEEELVAVSKQAKGEAALVALMNQIEKTWTVLEFNLQPYRDSKTVFIINKIEQVQAVLDDSLMHLATILSSGQAADQIRAKAVCWRDKLQILSKILDEWMTLQNNWMYLESIFSGSDISSQLPTEAKMFAEVDRFWKCTMEIASKRPKVIACALRPNFLPQIIIANNQVNLILKALDAYLDTKRVVFPRFYFLSNEEVLEILGQARTPENIQPYLGKCFGGIAAIQFGTKQAKVANSNESSEVPTTDVVAVVSPENETIKLSKGCQARGSVEVWLAMLDKYVSNALKRHMKGALLDFHSRKRTEWVLIHPSQTILTISQLIWAARITEILDPNSPAAAIDCCLKAFEIKCFRDLNELLRMVCGELTAANRTTLIALITIEVHARDVVSSMVKNQVRDLKSFEWIRQLRYYWEMSGTNEDCIVQMALGRFIYGYEYLGASPRLVITPLTDKCYLCLLGALQMNLGGAPTGSSGTGKTETVKDLAKSLGVQCVMLNCSDTLDYKIMGRFFSGMSQSGAWICFDEINRIENEVLSVAAQHLICITNAKNAGLDKFLFEGKMIRLIPSCAAFITLNPGCEGRTGLPDNLKALFRPMAMVLPDCELIAEVVLYSECFQSSKILAQKLVIMYKLCSEQLSQQDHYDFGMRAIKSVLVVAGSLKRANPFMSEDVVLLRALRDSNLPKLLAADAELFLHILNDLFPDIELPGEDLSVEENDSFQQAMEEVMVEHNLQLEVGSFVKVIQLYETMLMRHGVMLVGPTGGGKTTVNNILKWTLTRLFDTNVPGVFFRPVQTYTFNPKSFTSAELYGETNLPTMEWKDGLIGILTRIAVQSSKDVHQWVISDGPIDSAWVENMNSVLDDNKLLCLANAERIKLTENVHIMFEVEDLAQASPATVSRCGMVYVDGSTLGWLPYFKSWLNHFFEKVSFLVREEYEDQILDLFTTYVNPGLDFVRQYCDADIHQIDVSKVSTLCSLFESVLLEPGIIERFTPSDTISSLLVRTFLWAYLWSVGGNLTDSTVLKFELFAREQFADNSSIDLPEGSDLRSYFISKETKQLTPWITITPAFKYDPAMPFYDMVVPTIDTVRLGFVMERLLLVNHPVLFTGVTGVGKTVVVRSVLNKLVTTQDWAALTIHFSGQTSCGRTQAILEGKLQQRTKTVLGAPLGKRLAVFVDDVNMPQVDTCGAQPPIELLRQFLDFKGVYDREKMYWKTIQDVVLCAACAPPSGGRNPLTPRFVRHFALLSIPSPSEDTLKVIFKSILSGFLSVFSAPVQGVADAIINASVEVYTRVVGDLLPTPTRSHYVFNQRDLSKTVQGIMQANVNAINTQDDILRLYYHESLRVFHDRLNNDTDKTYFYSLMKQVCEKHFETPVLDFDDATLIENPPVLLFGYFMSKASGRTVYEEITNLKALRKSLTDYLTKYNVAYSEDMSLLFFMDAICHVTRIARILRTERGHALLVGVSGMGKRSLTKLASIINEYKFHQIDLPDVACRSRTYDYNAFQEDLRRLYNMVAVKNKDVVFLLTDSQILQEEFLEDVHNILNSGEVPNLFAVDELETILSGIRTAAEEAGVNVSERDALYDFFISRVRSKLHVVLSMSPVGDTFRRRCRMFPSMINCCTIDWFNDWPQEALESVASDALKPLDNKELVAILSPMCFSIHESVLKMTQRYYEEVRKHYYVTPSNYLEMLRMYVELLNVNMSKVKEMKARVENGLDKINENKEVVTNMEEQLRDMEPDMKEKQATTSELMANLARDKAAASQLQQVVAQDEAAVKDKTAENHALADAVQKDLASTVPALTAAEKALEGLNNELIVELKGLEKPPEMAQDVLEAVLILLGSIEIDWTTAQAVIGEPGFIERLQNFDKDHVPEEVLDNLKPYLESPNFDPEKIAPQSKVAESLCVWVRSIDIYCKKMKDVVPKRQKLEEAEAELASFMEELRAKKQSLADAEAQIAALEATLDASMVAKGELQEQMDLGMERLARAGTLANALGNEEFRWIELVASLTTDLNNMVGDVLIASAYVAYLGAFTSDYRHPVGFVTWKHHMD</sequence>
<dbReference type="Gene3D" id="1.20.920.20">
    <property type="match status" value="1"/>
</dbReference>
<dbReference type="Gene3D" id="1.10.287.2620">
    <property type="match status" value="1"/>
</dbReference>
<dbReference type="Pfam" id="PF12780">
    <property type="entry name" value="AAA_8"/>
    <property type="match status" value="1"/>
</dbReference>
<dbReference type="InterPro" id="IPR024317">
    <property type="entry name" value="Dynein_heavy_chain_D4_dom"/>
</dbReference>
<dbReference type="GO" id="GO:0005930">
    <property type="term" value="C:axoneme"/>
    <property type="evidence" value="ECO:0007669"/>
    <property type="project" value="UniProtKB-SubCell"/>
</dbReference>
<protein>
    <submittedName>
        <fullName evidence="15">Dynein heavy chain 6, axonemal</fullName>
    </submittedName>
</protein>
<dbReference type="PANTHER" id="PTHR22878:SF68">
    <property type="entry name" value="DYNEIN HEAVY CHAIN 6, AXONEMAL-LIKE"/>
    <property type="match status" value="1"/>
</dbReference>
<dbReference type="Gene3D" id="1.20.58.1120">
    <property type="match status" value="1"/>
</dbReference>
<dbReference type="GO" id="GO:0005874">
    <property type="term" value="C:microtubule"/>
    <property type="evidence" value="ECO:0007669"/>
    <property type="project" value="UniProtKB-KW"/>
</dbReference>
<dbReference type="Pfam" id="PF12774">
    <property type="entry name" value="AAA_6"/>
    <property type="match status" value="1"/>
</dbReference>
<dbReference type="FunFam" id="1.10.8.710:FF:000001">
    <property type="entry name" value="Dynein axonemal heavy chain 2"/>
    <property type="match status" value="1"/>
</dbReference>
<dbReference type="GO" id="GO:0051959">
    <property type="term" value="F:dynein light intermediate chain binding"/>
    <property type="evidence" value="ECO:0007669"/>
    <property type="project" value="InterPro"/>
</dbReference>
<dbReference type="InterPro" id="IPR024743">
    <property type="entry name" value="Dynein_HC_stalk"/>
</dbReference>
<keyword evidence="10" id="KW-0505">Motor protein</keyword>
<dbReference type="InterPro" id="IPR042228">
    <property type="entry name" value="Dynein_linker_3"/>
</dbReference>